<feature type="region of interest" description="Disordered" evidence="4">
    <location>
        <begin position="419"/>
        <end position="441"/>
    </location>
</feature>
<dbReference type="InterPro" id="IPR036420">
    <property type="entry name" value="BRCT_dom_sf"/>
</dbReference>
<evidence type="ECO:0000313" key="6">
    <source>
        <dbReference type="EMBL" id="EKG18877.1"/>
    </source>
</evidence>
<sequence>MFHSFGGFDGDTQPLDSQIYRDHQQHARPAELVPQATATPQATGATGTSSRDDRDERASYEEGDSGHIDLLGNFQSLMDNEDVTAPPTQTSLDGIIQPEADAVGPETQDQATVPTQPCFVQPETPAMGGRKRNSRGEILSSVTRTPGSAINPNLFNNGTGVPTLSMSQVFNDTQGNSSPQVDAPRSDVIFQRPSPNLFMRFSSDAAAMSSPTKGNHSQFSRAATEPRDTYTSMKESQEARDLQRKAELEAELAQLKSEGWDDFEDNAVYERRRARRNRLQTELRHLTSKLATPAKISSVGKTRNPAVTRSDTALFTPARFNMQRNHVVGLSDDFEGSGSEDELASDPSSVQRPLRLSQPNHVEVPMTSSRSRSSARAAKHNPVDSLRTVDVIASSQSSTRKSPTHANRTLRKLLEAGEEVAVADSQPRNSQVEEDSNPMPSHLPDISSLEARIAQSQYSIMTDGRRAEIDAHISKTLKTSSIPQPPVDTSQMVAGAGDSGYVEDIEKEIPSSPPIYAPQDRDDPENENVDQDRIVNDAEEDHDGLDLNDDYDKPDMSQMHDERPNYMDSSSFGSEQGDDDEEKGQVDAEGPHEDEGIEKDREEPEEERNAEELQRLHQENNANGWEVDGGVQAAAPASCQKKTSETQGTIPETDPFEAPISSPPFQAPRPAAPNTNVAGNTAQGTAYDTAQNAGQHTEQSNCTSEDAESRGTQNCNTAQTHFSTTSPRKSQQSPLKELGQRTPRSSRPVRRLTDIAADPSQRNEPLDELEDAMDILDDDDREFADVMALQAPGSGSSPFRPAKRVKTYGHRALRESPKKINRPPSVLPTPENGKVAEEKEGENVVNDVAVTKTAVLENELARSAQESPQREKPTPRKAAVARPTKAKGGRKSTEAAEKLHNRKKKLARTKPAEPIVNQFIDEKRQDNPEENEAFGRQATALDAPNTADLAGPDNVIAEPEQILAPNRVLALFKDLKSAYYPATCLGVSPGDGSKYRIRFDDGTITDLEKMHVRSFNLKPGDLVKVDLKDMRSRTYIVRHLKDFISAQEIGELVAEEQAAPTEIHGAKTVVLEAKQREIIPTTTARPAVAVSLSNIYINTSMWIRFKDRVYVHPSEPLGVSMRPQTPSENMSAPGTPATGKTRRVGHPISGVSVQRPTAADPAAATSGLFSGMAFALTFHGPEEERKSISRLILENGGRILDPGFDILFSSNGPDVASPMRTPLDANKAPKSTPAEKKKSAALAATTTMSSASTALMLSAQASTLGFVALISDKHSRRAKYIQALALGLPCLSYHWLIDSLSSHSLRPWPLYLLPAGESSFLSGAVRSRTLAPYDPAGEEARLEAVLQRRQRLLADKTVLLVLKPDRGKAYRFLTAAMGAKRVAWCKDGREARKLLEKGEEWDWVYVDGGAEADAIFPGLAPTGAVVGKKRKRSGVGAGTSALEKASASASALSNSFVETVAMDRGKEAGGVRTAVLESGRKVKVVGDEFVIQSLILGALIDGDGGEEECW</sequence>
<dbReference type="GO" id="GO:0000077">
    <property type="term" value="P:DNA damage checkpoint signaling"/>
    <property type="evidence" value="ECO:0007669"/>
    <property type="project" value="TreeGrafter"/>
</dbReference>
<evidence type="ECO:0000256" key="2">
    <source>
        <dbReference type="ARBA" id="ARBA00022763"/>
    </source>
</evidence>
<name>K2S1L3_MACPH</name>
<dbReference type="GO" id="GO:0045944">
    <property type="term" value="P:positive regulation of transcription by RNA polymerase II"/>
    <property type="evidence" value="ECO:0007669"/>
    <property type="project" value="TreeGrafter"/>
</dbReference>
<dbReference type="GO" id="GO:0005634">
    <property type="term" value="C:nucleus"/>
    <property type="evidence" value="ECO:0007669"/>
    <property type="project" value="UniProtKB-SubCell"/>
</dbReference>
<dbReference type="PANTHER" id="PTHR15321">
    <property type="entry name" value="TUMOR SUPPRESSOR P53-BINDING PROTEIN 1"/>
    <property type="match status" value="1"/>
</dbReference>
<dbReference type="SMART" id="SM00292">
    <property type="entry name" value="BRCT"/>
    <property type="match status" value="1"/>
</dbReference>
<dbReference type="InterPro" id="IPR047249">
    <property type="entry name" value="BRCT_p53bp1-like_rpt1"/>
</dbReference>
<dbReference type="Gene3D" id="2.30.30.140">
    <property type="match status" value="1"/>
</dbReference>
<dbReference type="GO" id="GO:0042393">
    <property type="term" value="F:histone binding"/>
    <property type="evidence" value="ECO:0007669"/>
    <property type="project" value="TreeGrafter"/>
</dbReference>
<feature type="region of interest" description="Disordered" evidence="4">
    <location>
        <begin position="479"/>
        <end position="768"/>
    </location>
</feature>
<dbReference type="PANTHER" id="PTHR15321:SF3">
    <property type="entry name" value="TP53-BINDING PROTEIN 1"/>
    <property type="match status" value="1"/>
</dbReference>
<feature type="domain" description="BRCT" evidence="5">
    <location>
        <begin position="1164"/>
        <end position="1313"/>
    </location>
</feature>
<proteinExistence type="predicted"/>
<evidence type="ECO:0000259" key="5">
    <source>
        <dbReference type="PROSITE" id="PS50172"/>
    </source>
</evidence>
<feature type="region of interest" description="Disordered" evidence="4">
    <location>
        <begin position="1"/>
        <end position="88"/>
    </location>
</feature>
<feature type="compositionally biased region" description="Basic and acidic residues" evidence="4">
    <location>
        <begin position="550"/>
        <end position="565"/>
    </location>
</feature>
<feature type="region of interest" description="Disordered" evidence="4">
    <location>
        <begin position="207"/>
        <end position="243"/>
    </location>
</feature>
<feature type="compositionally biased region" description="Polar residues" evidence="4">
    <location>
        <begin position="1122"/>
        <end position="1132"/>
    </location>
</feature>
<dbReference type="InterPro" id="IPR001357">
    <property type="entry name" value="BRCT_dom"/>
</dbReference>
<feature type="compositionally biased region" description="Acidic residues" evidence="4">
    <location>
        <begin position="537"/>
        <end position="549"/>
    </location>
</feature>
<evidence type="ECO:0000313" key="7">
    <source>
        <dbReference type="Proteomes" id="UP000007129"/>
    </source>
</evidence>
<dbReference type="SUPFAM" id="SSF52113">
    <property type="entry name" value="BRCT domain"/>
    <property type="match status" value="1"/>
</dbReference>
<reference evidence="6 7" key="1">
    <citation type="journal article" date="2012" name="BMC Genomics">
        <title>Tools to kill: Genome of one of the most destructive plant pathogenic fungi Macrophomina phaseolina.</title>
        <authorList>
            <person name="Islam M.S."/>
            <person name="Haque M.S."/>
            <person name="Islam M.M."/>
            <person name="Emdad E.M."/>
            <person name="Halim A."/>
            <person name="Hossen Q.M.M."/>
            <person name="Hossain M.Z."/>
            <person name="Ahmed B."/>
            <person name="Rahim S."/>
            <person name="Rahman M.S."/>
            <person name="Alam M.M."/>
            <person name="Hou S."/>
            <person name="Wan X."/>
            <person name="Saito J.A."/>
            <person name="Alam M."/>
        </authorList>
    </citation>
    <scope>NUCLEOTIDE SEQUENCE [LARGE SCALE GENOMIC DNA]</scope>
    <source>
        <strain evidence="6 7">MS6</strain>
    </source>
</reference>
<dbReference type="CDD" id="cd17745">
    <property type="entry name" value="BRCT_p53bp1_rpt1"/>
    <property type="match status" value="1"/>
</dbReference>
<feature type="compositionally biased region" description="Pro residues" evidence="4">
    <location>
        <begin position="661"/>
        <end position="671"/>
    </location>
</feature>
<feature type="compositionally biased region" description="Low complexity" evidence="4">
    <location>
        <begin position="34"/>
        <end position="48"/>
    </location>
</feature>
<dbReference type="OrthoDB" id="129353at2759"/>
<keyword evidence="2" id="KW-0227">DNA damage</keyword>
<dbReference type="EMBL" id="AHHD01000170">
    <property type="protein sequence ID" value="EKG18877.1"/>
    <property type="molecule type" value="Genomic_DNA"/>
</dbReference>
<dbReference type="HOGENOM" id="CLU_247497_0_0_1"/>
<feature type="region of interest" description="Disordered" evidence="4">
    <location>
        <begin position="1217"/>
        <end position="1238"/>
    </location>
</feature>
<dbReference type="InterPro" id="IPR041297">
    <property type="entry name" value="Crb2_Tudor"/>
</dbReference>
<organism evidence="6 7">
    <name type="scientific">Macrophomina phaseolina (strain MS6)</name>
    <name type="common">Charcoal rot fungus</name>
    <dbReference type="NCBI Taxonomy" id="1126212"/>
    <lineage>
        <taxon>Eukaryota</taxon>
        <taxon>Fungi</taxon>
        <taxon>Dikarya</taxon>
        <taxon>Ascomycota</taxon>
        <taxon>Pezizomycotina</taxon>
        <taxon>Dothideomycetes</taxon>
        <taxon>Dothideomycetes incertae sedis</taxon>
        <taxon>Botryosphaeriales</taxon>
        <taxon>Botryosphaeriaceae</taxon>
        <taxon>Macrophomina</taxon>
    </lineage>
</organism>
<feature type="compositionally biased region" description="Basic and acidic residues" evidence="4">
    <location>
        <begin position="50"/>
        <end position="67"/>
    </location>
</feature>
<comment type="subcellular location">
    <subcellularLocation>
        <location evidence="1">Nucleus</location>
    </subcellularLocation>
</comment>
<evidence type="ECO:0000256" key="4">
    <source>
        <dbReference type="SAM" id="MobiDB-lite"/>
    </source>
</evidence>
<feature type="compositionally biased region" description="Acidic residues" evidence="4">
    <location>
        <begin position="332"/>
        <end position="344"/>
    </location>
</feature>
<dbReference type="Pfam" id="PF18115">
    <property type="entry name" value="Tudor_3"/>
    <property type="match status" value="1"/>
</dbReference>
<dbReference type="PROSITE" id="PS50172">
    <property type="entry name" value="BRCT"/>
    <property type="match status" value="1"/>
</dbReference>
<dbReference type="VEuPathDB" id="FungiDB:MPH_03893"/>
<comment type="caution">
    <text evidence="6">The sequence shown here is derived from an EMBL/GenBank/DDBJ whole genome shotgun (WGS) entry which is preliminary data.</text>
</comment>
<feature type="compositionally biased region" description="Polar residues" evidence="4">
    <location>
        <begin position="479"/>
        <end position="492"/>
    </location>
</feature>
<dbReference type="eggNOG" id="KOG3548">
    <property type="taxonomic scope" value="Eukaryota"/>
</dbReference>
<evidence type="ECO:0000256" key="1">
    <source>
        <dbReference type="ARBA" id="ARBA00004123"/>
    </source>
</evidence>
<gene>
    <name evidence="6" type="ORF">MPH_03893</name>
</gene>
<dbReference type="Proteomes" id="UP000007129">
    <property type="component" value="Unassembled WGS sequence"/>
</dbReference>
<evidence type="ECO:0000256" key="3">
    <source>
        <dbReference type="ARBA" id="ARBA00023242"/>
    </source>
</evidence>
<feature type="compositionally biased region" description="Basic and acidic residues" evidence="4">
    <location>
        <begin position="19"/>
        <end position="29"/>
    </location>
</feature>
<dbReference type="STRING" id="1126212.K2S1L3"/>
<feature type="region of interest" description="Disordered" evidence="4">
    <location>
        <begin position="331"/>
        <end position="407"/>
    </location>
</feature>
<dbReference type="InParanoid" id="K2S1L3"/>
<feature type="region of interest" description="Disordered" evidence="4">
    <location>
        <begin position="859"/>
        <end position="907"/>
    </location>
</feature>
<protein>
    <submittedName>
        <fullName evidence="6">BRCT domain-containing protein</fullName>
    </submittedName>
</protein>
<feature type="region of interest" description="Disordered" evidence="4">
    <location>
        <begin position="809"/>
        <end position="841"/>
    </location>
</feature>
<feature type="compositionally biased region" description="Basic and acidic residues" evidence="4">
    <location>
        <begin position="583"/>
        <end position="602"/>
    </location>
</feature>
<accession>K2S1L3</accession>
<dbReference type="Gene3D" id="3.40.50.10190">
    <property type="entry name" value="BRCT domain"/>
    <property type="match status" value="1"/>
</dbReference>
<feature type="compositionally biased region" description="Polar residues" evidence="4">
    <location>
        <begin position="673"/>
        <end position="734"/>
    </location>
</feature>
<dbReference type="InterPro" id="IPR047252">
    <property type="entry name" value="TP53BP1-like"/>
</dbReference>
<feature type="compositionally biased region" description="Polar residues" evidence="4">
    <location>
        <begin position="393"/>
        <end position="407"/>
    </location>
</feature>
<feature type="region of interest" description="Disordered" evidence="4">
    <location>
        <begin position="165"/>
        <end position="186"/>
    </location>
</feature>
<keyword evidence="3" id="KW-0539">Nucleus</keyword>
<feature type="region of interest" description="Disordered" evidence="4">
    <location>
        <begin position="1120"/>
        <end position="1143"/>
    </location>
</feature>
<feature type="compositionally biased region" description="Polar residues" evidence="4">
    <location>
        <begin position="209"/>
        <end position="221"/>
    </location>
</feature>
<feature type="compositionally biased region" description="Polar residues" evidence="4">
    <location>
        <begin position="165"/>
        <end position="180"/>
    </location>
</feature>